<accession>A0A376BNK4</accession>
<protein>
    <submittedName>
        <fullName evidence="2">Uncharacterized protein</fullName>
    </submittedName>
</protein>
<dbReference type="Proteomes" id="UP000254209">
    <property type="component" value="Unassembled WGS sequence"/>
</dbReference>
<keyword evidence="1" id="KW-0812">Transmembrane</keyword>
<dbReference type="RefSeq" id="WP_034294622.1">
    <property type="nucleotide sequence ID" value="NZ_CP091519.2"/>
</dbReference>
<organism evidence="2 3">
    <name type="scientific">Alysiella crassa</name>
    <dbReference type="NCBI Taxonomy" id="153491"/>
    <lineage>
        <taxon>Bacteria</taxon>
        <taxon>Pseudomonadati</taxon>
        <taxon>Pseudomonadota</taxon>
        <taxon>Betaproteobacteria</taxon>
        <taxon>Neisseriales</taxon>
        <taxon>Neisseriaceae</taxon>
        <taxon>Alysiella</taxon>
    </lineage>
</organism>
<keyword evidence="1" id="KW-1133">Transmembrane helix</keyword>
<gene>
    <name evidence="2" type="ORF">NCTC10283_01335</name>
</gene>
<reference evidence="2 3" key="1">
    <citation type="submission" date="2018-06" db="EMBL/GenBank/DDBJ databases">
        <authorList>
            <consortium name="Pathogen Informatics"/>
            <person name="Doyle S."/>
        </authorList>
    </citation>
    <scope>NUCLEOTIDE SEQUENCE [LARGE SCALE GENOMIC DNA]</scope>
    <source>
        <strain evidence="2 3">NCTC10283</strain>
    </source>
</reference>
<dbReference type="EMBL" id="UFSO01000002">
    <property type="protein sequence ID" value="SSY71195.1"/>
    <property type="molecule type" value="Genomic_DNA"/>
</dbReference>
<dbReference type="OrthoDB" id="9994521at2"/>
<evidence type="ECO:0000313" key="2">
    <source>
        <dbReference type="EMBL" id="SSY71195.1"/>
    </source>
</evidence>
<keyword evidence="1" id="KW-0472">Membrane</keyword>
<name>A0A376BNK4_9NEIS</name>
<keyword evidence="3" id="KW-1185">Reference proteome</keyword>
<dbReference type="AlphaFoldDB" id="A0A376BNK4"/>
<evidence type="ECO:0000313" key="3">
    <source>
        <dbReference type="Proteomes" id="UP000254209"/>
    </source>
</evidence>
<evidence type="ECO:0000256" key="1">
    <source>
        <dbReference type="SAM" id="Phobius"/>
    </source>
</evidence>
<sequence length="199" mass="23559">MSVNHTPQLAEIQAAYDTENKAVLRQLERDFAEQRTQIVWAVLKPMPLQAHSPEELANKFRFGGVFACIFASVAWWAFDHYFLENQISTQSSVYFYGMFVFWIVLGLFLLFLPIQKIYHHKYHYLATYIHLDLLRETVTIVSPNQQYPTTYSFHSQSLFPKRKLPAFRLPETEQDEYRRLTEKLQRKISDLTGLVFEEK</sequence>
<proteinExistence type="predicted"/>
<feature type="transmembrane region" description="Helical" evidence="1">
    <location>
        <begin position="60"/>
        <end position="78"/>
    </location>
</feature>
<feature type="transmembrane region" description="Helical" evidence="1">
    <location>
        <begin position="93"/>
        <end position="112"/>
    </location>
</feature>
<dbReference type="STRING" id="1120980.GCA_000745955_02083"/>